<organism evidence="1 2">
    <name type="scientific">Flavobacterium macrobrachii</name>
    <dbReference type="NCBI Taxonomy" id="591204"/>
    <lineage>
        <taxon>Bacteria</taxon>
        <taxon>Pseudomonadati</taxon>
        <taxon>Bacteroidota</taxon>
        <taxon>Flavobacteriia</taxon>
        <taxon>Flavobacteriales</taxon>
        <taxon>Flavobacteriaceae</taxon>
        <taxon>Flavobacterium</taxon>
    </lineage>
</organism>
<dbReference type="Pfam" id="PF21857">
    <property type="entry name" value="DUF6913"/>
    <property type="match status" value="1"/>
</dbReference>
<reference evidence="1 2" key="1">
    <citation type="submission" date="2021-02" db="EMBL/GenBank/DDBJ databases">
        <authorList>
            <person name="Jung H.S."/>
            <person name="Chun B.H."/>
            <person name="Jeon C.O."/>
        </authorList>
    </citation>
    <scope>NUCLEOTIDE SEQUENCE [LARGE SCALE GENOMIC DNA]</scope>
    <source>
        <strain evidence="1 2">LMG 25203</strain>
    </source>
</reference>
<comment type="caution">
    <text evidence="1">The sequence shown here is derived from an EMBL/GenBank/DDBJ whole genome shotgun (WGS) entry which is preliminary data.</text>
</comment>
<gene>
    <name evidence="1" type="ORF">H9X54_003955</name>
</gene>
<keyword evidence="2" id="KW-1185">Reference proteome</keyword>
<proteinExistence type="predicted"/>
<sequence>MFFNYIKELLTKKIVKKNLSNVKLSSSDGLIKTVGIVFDETYFYEKEDLVKELVSEGILEINIKVLVFKDKIKKNETFDYPVFSYKNLSWNGKIEKLEVQQFVNEPFDLLINYYDIEKAALLLVSQLSKASFKVGFSVVDKRLNHFMIDTNAENHKIFLNELFKYLRILNKI</sequence>
<dbReference type="RefSeq" id="WP_187657485.1">
    <property type="nucleotide sequence ID" value="NZ_JACSOD020000431.1"/>
</dbReference>
<protein>
    <submittedName>
        <fullName evidence="1">Uncharacterized protein</fullName>
    </submittedName>
</protein>
<accession>A0ABS2CU10</accession>
<evidence type="ECO:0000313" key="1">
    <source>
        <dbReference type="EMBL" id="MBM6498455.1"/>
    </source>
</evidence>
<evidence type="ECO:0000313" key="2">
    <source>
        <dbReference type="Proteomes" id="UP000759529"/>
    </source>
</evidence>
<dbReference type="InterPro" id="IPR054207">
    <property type="entry name" value="DUF6913"/>
</dbReference>
<dbReference type="EMBL" id="JACSOD020000431">
    <property type="protein sequence ID" value="MBM6498455.1"/>
    <property type="molecule type" value="Genomic_DNA"/>
</dbReference>
<dbReference type="Proteomes" id="UP000759529">
    <property type="component" value="Unassembled WGS sequence"/>
</dbReference>
<name>A0ABS2CU10_9FLAO</name>